<dbReference type="VEuPathDB" id="VectorBase:HLOH_057795"/>
<dbReference type="AlphaFoldDB" id="A0A9J6FZQ7"/>
<evidence type="ECO:0000313" key="2">
    <source>
        <dbReference type="EMBL" id="KAH9371646.1"/>
    </source>
</evidence>
<accession>A0A9J6FZQ7</accession>
<feature type="region of interest" description="Disordered" evidence="1">
    <location>
        <begin position="58"/>
        <end position="98"/>
    </location>
</feature>
<dbReference type="OMA" id="MEITAEC"/>
<organism evidence="2 3">
    <name type="scientific">Haemaphysalis longicornis</name>
    <name type="common">Bush tick</name>
    <dbReference type="NCBI Taxonomy" id="44386"/>
    <lineage>
        <taxon>Eukaryota</taxon>
        <taxon>Metazoa</taxon>
        <taxon>Ecdysozoa</taxon>
        <taxon>Arthropoda</taxon>
        <taxon>Chelicerata</taxon>
        <taxon>Arachnida</taxon>
        <taxon>Acari</taxon>
        <taxon>Parasitiformes</taxon>
        <taxon>Ixodida</taxon>
        <taxon>Ixodoidea</taxon>
        <taxon>Ixodidae</taxon>
        <taxon>Haemaphysalinae</taxon>
        <taxon>Haemaphysalis</taxon>
    </lineage>
</organism>
<feature type="compositionally biased region" description="Acidic residues" evidence="1">
    <location>
        <begin position="81"/>
        <end position="91"/>
    </location>
</feature>
<dbReference type="Proteomes" id="UP000821853">
    <property type="component" value="Chromosome 3"/>
</dbReference>
<name>A0A9J6FZQ7_HAELO</name>
<keyword evidence="3" id="KW-1185">Reference proteome</keyword>
<comment type="caution">
    <text evidence="2">The sequence shown here is derived from an EMBL/GenBank/DDBJ whole genome shotgun (WGS) entry which is preliminary data.</text>
</comment>
<protein>
    <submittedName>
        <fullName evidence="2">Uncharacterized protein</fullName>
    </submittedName>
</protein>
<dbReference type="OrthoDB" id="6509602at2759"/>
<gene>
    <name evidence="2" type="ORF">HPB48_000500</name>
</gene>
<dbReference type="EMBL" id="JABSTR010000005">
    <property type="protein sequence ID" value="KAH9371646.1"/>
    <property type="molecule type" value="Genomic_DNA"/>
</dbReference>
<evidence type="ECO:0000313" key="3">
    <source>
        <dbReference type="Proteomes" id="UP000821853"/>
    </source>
</evidence>
<evidence type="ECO:0000256" key="1">
    <source>
        <dbReference type="SAM" id="MobiDB-lite"/>
    </source>
</evidence>
<sequence>MVKAAWAEVAASCVRNCFRKAGFVDTQPESEHDASDVIDSDMGDHDLGWDDLVCADEDADTAEPCTDEGIVNEVRGKSDAEESDADDDETSEPAPISAPIAMGYIEDLKQLLYAKGLGEEHAAGLNKLEAAFIMSALQKQRAIIDFFAKK</sequence>
<proteinExistence type="predicted"/>
<reference evidence="2 3" key="1">
    <citation type="journal article" date="2020" name="Cell">
        <title>Large-Scale Comparative Analyses of Tick Genomes Elucidate Their Genetic Diversity and Vector Capacities.</title>
        <authorList>
            <consortium name="Tick Genome and Microbiome Consortium (TIGMIC)"/>
            <person name="Jia N."/>
            <person name="Wang J."/>
            <person name="Shi W."/>
            <person name="Du L."/>
            <person name="Sun Y."/>
            <person name="Zhan W."/>
            <person name="Jiang J.F."/>
            <person name="Wang Q."/>
            <person name="Zhang B."/>
            <person name="Ji P."/>
            <person name="Bell-Sakyi L."/>
            <person name="Cui X.M."/>
            <person name="Yuan T.T."/>
            <person name="Jiang B.G."/>
            <person name="Yang W.F."/>
            <person name="Lam T.T."/>
            <person name="Chang Q.C."/>
            <person name="Ding S.J."/>
            <person name="Wang X.J."/>
            <person name="Zhu J.G."/>
            <person name="Ruan X.D."/>
            <person name="Zhao L."/>
            <person name="Wei J.T."/>
            <person name="Ye R.Z."/>
            <person name="Que T.C."/>
            <person name="Du C.H."/>
            <person name="Zhou Y.H."/>
            <person name="Cheng J.X."/>
            <person name="Dai P.F."/>
            <person name="Guo W.B."/>
            <person name="Han X.H."/>
            <person name="Huang E.J."/>
            <person name="Li L.F."/>
            <person name="Wei W."/>
            <person name="Gao Y.C."/>
            <person name="Liu J.Z."/>
            <person name="Shao H.Z."/>
            <person name="Wang X."/>
            <person name="Wang C.C."/>
            <person name="Yang T.C."/>
            <person name="Huo Q.B."/>
            <person name="Li W."/>
            <person name="Chen H.Y."/>
            <person name="Chen S.E."/>
            <person name="Zhou L.G."/>
            <person name="Ni X.B."/>
            <person name="Tian J.H."/>
            <person name="Sheng Y."/>
            <person name="Liu T."/>
            <person name="Pan Y.S."/>
            <person name="Xia L.Y."/>
            <person name="Li J."/>
            <person name="Zhao F."/>
            <person name="Cao W.C."/>
        </authorList>
    </citation>
    <scope>NUCLEOTIDE SEQUENCE [LARGE SCALE GENOMIC DNA]</scope>
    <source>
        <strain evidence="2">HaeL-2018</strain>
    </source>
</reference>